<dbReference type="UniPathway" id="UPA00031">
    <property type="reaction ID" value="UER00013"/>
</dbReference>
<reference evidence="11" key="2">
    <citation type="journal article" date="2021" name="Appl. Environ. Microbiol.">
        <title>Adaptability of a Caproate-Producing Bacterium Contributes to Its Dominance in an Anaerobic Fermentation System.</title>
        <authorList>
            <person name="Wang H."/>
            <person name="Gu Y."/>
            <person name="Zhou W."/>
            <person name="Zhao D."/>
            <person name="Qiao Z."/>
            <person name="Zheng J."/>
            <person name="Gao J."/>
            <person name="Chen X."/>
            <person name="Ren C."/>
            <person name="Xu Y."/>
        </authorList>
    </citation>
    <scope>NUCLEOTIDE SEQUENCE</scope>
    <source>
        <strain evidence="11">JNU-WLY1368</strain>
    </source>
</reference>
<keyword evidence="6 8" id="KW-0368">Histidine biosynthesis</keyword>
<dbReference type="GO" id="GO:0000105">
    <property type="term" value="P:L-histidine biosynthetic process"/>
    <property type="evidence" value="ECO:0007669"/>
    <property type="project" value="UniProtKB-UniRule"/>
</dbReference>
<dbReference type="Pfam" id="PF02811">
    <property type="entry name" value="PHP"/>
    <property type="match status" value="1"/>
</dbReference>
<sequence>MRYRYTSDSHCHTDCSFDGHDSAMMLCDSAARQGLFSLTIADHCECNEYWTKEYDRVALQSYFEARRAQAAFRGRLHVRAGIELGQPLQDVKAAQHVLSQCNYDFILASIHNVTGQPDFYDLDYSTCDIYALLHRYFAEMLETVKWGQFDSLAHMTYPWRYTGGEHNAMHIDYAPFREEIDAVLRELIVRGKSLEVNTSGLRQRIGRTLPDSPILKRYQELGGKRVTLGSDAHRWADVASGIEDGLRMLENLGFTHFALYTGRQAEMYPIS</sequence>
<keyword evidence="5 8" id="KW-0378">Hydrolase</keyword>
<evidence type="ECO:0000313" key="13">
    <source>
        <dbReference type="Proteomes" id="UP000509623"/>
    </source>
</evidence>
<dbReference type="EC" id="3.1.3.15" evidence="3 8"/>
<dbReference type="GO" id="GO:0004401">
    <property type="term" value="F:histidinol-phosphatase activity"/>
    <property type="evidence" value="ECO:0007669"/>
    <property type="project" value="UniProtKB-UniRule"/>
</dbReference>
<dbReference type="EMBL" id="CP046051">
    <property type="protein sequence ID" value="QKN24204.1"/>
    <property type="molecule type" value="Genomic_DNA"/>
</dbReference>
<evidence type="ECO:0000256" key="3">
    <source>
        <dbReference type="ARBA" id="ARBA00013085"/>
    </source>
</evidence>
<dbReference type="AlphaFoldDB" id="A0A859DRD5"/>
<keyword evidence="13" id="KW-1185">Reference proteome</keyword>
<dbReference type="Proteomes" id="UP000509623">
    <property type="component" value="Chromosome"/>
</dbReference>
<feature type="domain" description="PHP" evidence="9">
    <location>
        <begin position="8"/>
        <end position="199"/>
    </location>
</feature>
<comment type="similarity">
    <text evidence="2 8">Belongs to the PHP hydrolase family. HisK subfamily.</text>
</comment>
<gene>
    <name evidence="10" type="ORF">GJQ69_06725</name>
    <name evidence="11" type="ORF">GKP14_06800</name>
</gene>
<reference evidence="11" key="3">
    <citation type="journal article" date="2022" name="Int. J. Syst. Evol. Microbiol.">
        <title>Caproicibacterium lactatifermentans sp. nov., isolated from pit clay used for the production of Chinese strong aroma-type liquor.</title>
        <authorList>
            <person name="Wang H."/>
            <person name="Gu Y."/>
            <person name="Zhao D."/>
            <person name="Qiao Z."/>
            <person name="Zheng J."/>
            <person name="Gao J."/>
            <person name="Ren C."/>
            <person name="Xu Y."/>
        </authorList>
    </citation>
    <scope>NUCLEOTIDE SEQUENCE</scope>
    <source>
        <strain evidence="11">JNU-WLY1368</strain>
    </source>
</reference>
<protein>
    <recommendedName>
        <fullName evidence="3 8">Histidinol-phosphatase</fullName>
        <shortName evidence="8">HolPase</shortName>
        <ecNumber evidence="3 8">3.1.3.15</ecNumber>
    </recommendedName>
</protein>
<dbReference type="GO" id="GO:0005737">
    <property type="term" value="C:cytoplasm"/>
    <property type="evidence" value="ECO:0007669"/>
    <property type="project" value="TreeGrafter"/>
</dbReference>
<evidence type="ECO:0000256" key="4">
    <source>
        <dbReference type="ARBA" id="ARBA00022605"/>
    </source>
</evidence>
<comment type="pathway">
    <text evidence="1 8">Amino-acid biosynthesis; L-histidine biosynthesis; L-histidine from 5-phospho-alpha-D-ribose 1-diphosphate: step 8/9.</text>
</comment>
<organism evidence="10 12">
    <name type="scientific">Caproicibacterium lactatifermentans</name>
    <dbReference type="NCBI Taxonomy" id="2666138"/>
    <lineage>
        <taxon>Bacteria</taxon>
        <taxon>Bacillati</taxon>
        <taxon>Bacillota</taxon>
        <taxon>Clostridia</taxon>
        <taxon>Eubacteriales</taxon>
        <taxon>Oscillospiraceae</taxon>
        <taxon>Caproicibacterium</taxon>
    </lineage>
</organism>
<evidence type="ECO:0000256" key="6">
    <source>
        <dbReference type="ARBA" id="ARBA00023102"/>
    </source>
</evidence>
<evidence type="ECO:0000313" key="10">
    <source>
        <dbReference type="EMBL" id="QKN24204.1"/>
    </source>
</evidence>
<keyword evidence="4 8" id="KW-0028">Amino-acid biosynthesis</keyword>
<dbReference type="NCBIfam" id="TIGR01856">
    <property type="entry name" value="hisJ_fam"/>
    <property type="match status" value="1"/>
</dbReference>
<dbReference type="SUPFAM" id="SSF89550">
    <property type="entry name" value="PHP domain-like"/>
    <property type="match status" value="1"/>
</dbReference>
<evidence type="ECO:0000313" key="11">
    <source>
        <dbReference type="EMBL" id="QKO30727.1"/>
    </source>
</evidence>
<accession>A0A859DRD5</accession>
<evidence type="ECO:0000256" key="5">
    <source>
        <dbReference type="ARBA" id="ARBA00022801"/>
    </source>
</evidence>
<dbReference type="KEGG" id="clf:GJQ69_06725"/>
<evidence type="ECO:0000256" key="2">
    <source>
        <dbReference type="ARBA" id="ARBA00009152"/>
    </source>
</evidence>
<dbReference type="PANTHER" id="PTHR21039:SF0">
    <property type="entry name" value="HISTIDINOL-PHOSPHATASE"/>
    <property type="match status" value="1"/>
</dbReference>
<dbReference type="EMBL" id="CP046161">
    <property type="protein sequence ID" value="QKO30727.1"/>
    <property type="molecule type" value="Genomic_DNA"/>
</dbReference>
<comment type="catalytic activity">
    <reaction evidence="7 8">
        <text>L-histidinol phosphate + H2O = L-histidinol + phosphate</text>
        <dbReference type="Rhea" id="RHEA:14465"/>
        <dbReference type="ChEBI" id="CHEBI:15377"/>
        <dbReference type="ChEBI" id="CHEBI:43474"/>
        <dbReference type="ChEBI" id="CHEBI:57699"/>
        <dbReference type="ChEBI" id="CHEBI:57980"/>
        <dbReference type="EC" id="3.1.3.15"/>
    </reaction>
</comment>
<evidence type="ECO:0000256" key="8">
    <source>
        <dbReference type="RuleBase" id="RU366003"/>
    </source>
</evidence>
<evidence type="ECO:0000256" key="1">
    <source>
        <dbReference type="ARBA" id="ARBA00004970"/>
    </source>
</evidence>
<dbReference type="InterPro" id="IPR010140">
    <property type="entry name" value="Histidinol_P_phosphatase_HisJ"/>
</dbReference>
<name>A0A859DRD5_9FIRM</name>
<reference evidence="12 13" key="1">
    <citation type="submission" date="2019-11" db="EMBL/GenBank/DDBJ databases">
        <authorList>
            <person name="Ren C."/>
            <person name="Wang H."/>
            <person name="Xu Y."/>
        </authorList>
    </citation>
    <scope>NUCLEOTIDE SEQUENCE [LARGE SCALE GENOMIC DNA]</scope>
    <source>
        <strain evidence="13">JNU-WLY1368</strain>
        <strain evidence="10 12">LBM 19010</strain>
    </source>
</reference>
<evidence type="ECO:0000259" key="9">
    <source>
        <dbReference type="Pfam" id="PF02811"/>
    </source>
</evidence>
<dbReference type="PANTHER" id="PTHR21039">
    <property type="entry name" value="HISTIDINOL PHOSPHATASE-RELATED"/>
    <property type="match status" value="1"/>
</dbReference>
<dbReference type="InterPro" id="IPR016195">
    <property type="entry name" value="Pol/histidinol_Pase-like"/>
</dbReference>
<proteinExistence type="inferred from homology"/>
<dbReference type="RefSeq" id="WP_086035412.1">
    <property type="nucleotide sequence ID" value="NZ_CP046051.1"/>
</dbReference>
<evidence type="ECO:0000256" key="7">
    <source>
        <dbReference type="ARBA" id="ARBA00049158"/>
    </source>
</evidence>
<evidence type="ECO:0000313" key="12">
    <source>
        <dbReference type="Proteomes" id="UP000501316"/>
    </source>
</evidence>
<dbReference type="Proteomes" id="UP000501316">
    <property type="component" value="Chromosome"/>
</dbReference>
<dbReference type="Gene3D" id="3.20.20.140">
    <property type="entry name" value="Metal-dependent hydrolases"/>
    <property type="match status" value="1"/>
</dbReference>
<dbReference type="InterPro" id="IPR004013">
    <property type="entry name" value="PHP_dom"/>
</dbReference>